<name>A0ABS3T163_9FLAO</name>
<reference evidence="3 4" key="1">
    <citation type="submission" date="2021-03" db="EMBL/GenBank/DDBJ databases">
        <title>Winogradskyella sp. nov., isolated from costal sediment.</title>
        <authorList>
            <person name="Gao C."/>
        </authorList>
    </citation>
    <scope>NUCLEOTIDE SEQUENCE [LARGE SCALE GENOMIC DNA]</scope>
    <source>
        <strain evidence="3 4">DF17</strain>
    </source>
</reference>
<dbReference type="SUPFAM" id="SSF55811">
    <property type="entry name" value="Nudix"/>
    <property type="match status" value="1"/>
</dbReference>
<proteinExistence type="predicted"/>
<evidence type="ECO:0000259" key="2">
    <source>
        <dbReference type="PROSITE" id="PS51462"/>
    </source>
</evidence>
<organism evidence="3 4">
    <name type="scientific">Winogradskyella pelagia</name>
    <dbReference type="NCBI Taxonomy" id="2819984"/>
    <lineage>
        <taxon>Bacteria</taxon>
        <taxon>Pseudomonadati</taxon>
        <taxon>Bacteroidota</taxon>
        <taxon>Flavobacteriia</taxon>
        <taxon>Flavobacteriales</taxon>
        <taxon>Flavobacteriaceae</taxon>
        <taxon>Winogradskyella</taxon>
    </lineage>
</organism>
<dbReference type="Pfam" id="PF00293">
    <property type="entry name" value="NUDIX"/>
    <property type="match status" value="1"/>
</dbReference>
<accession>A0ABS3T163</accession>
<dbReference type="InterPro" id="IPR015797">
    <property type="entry name" value="NUDIX_hydrolase-like_dom_sf"/>
</dbReference>
<dbReference type="Proteomes" id="UP000676776">
    <property type="component" value="Unassembled WGS sequence"/>
</dbReference>
<sequence>MDELIDIVTKTGEPTGKVALKSDAHKNGWYHNTIHVWFYTKSGKVLLQQRSRKKIIYPLLWDVSVAGHIDAGESFIDAAVRETQEEIGLAIGKKDLIKIGVKLHKSNYNNGKIKDFEFHQIFIAQLRIRLEDLVPQEDEVEALKLVSFKEFFNLLEGSQNNNHFIASNRNYYRFVIDSIKAHLHL</sequence>
<evidence type="ECO:0000313" key="4">
    <source>
        <dbReference type="Proteomes" id="UP000676776"/>
    </source>
</evidence>
<protein>
    <submittedName>
        <fullName evidence="3">NUDIX domain-containing protein</fullName>
    </submittedName>
</protein>
<dbReference type="PANTHER" id="PTHR10885">
    <property type="entry name" value="ISOPENTENYL-DIPHOSPHATE DELTA-ISOMERASE"/>
    <property type="match status" value="1"/>
</dbReference>
<dbReference type="EMBL" id="JAGEVF010000004">
    <property type="protein sequence ID" value="MBO3116472.1"/>
    <property type="molecule type" value="Genomic_DNA"/>
</dbReference>
<dbReference type="PROSITE" id="PS00893">
    <property type="entry name" value="NUDIX_BOX"/>
    <property type="match status" value="1"/>
</dbReference>
<keyword evidence="4" id="KW-1185">Reference proteome</keyword>
<dbReference type="InterPro" id="IPR020084">
    <property type="entry name" value="NUDIX_hydrolase_CS"/>
</dbReference>
<keyword evidence="1" id="KW-0378">Hydrolase</keyword>
<dbReference type="PROSITE" id="PS51462">
    <property type="entry name" value="NUDIX"/>
    <property type="match status" value="1"/>
</dbReference>
<dbReference type="PANTHER" id="PTHR10885:SF20">
    <property type="entry name" value="NUDIX HYDROLASE DOMAIN-CONTAINING PROTEIN"/>
    <property type="match status" value="1"/>
</dbReference>
<dbReference type="RefSeq" id="WP_208153665.1">
    <property type="nucleotide sequence ID" value="NZ_JAGEVF010000004.1"/>
</dbReference>
<comment type="caution">
    <text evidence="3">The sequence shown here is derived from an EMBL/GenBank/DDBJ whole genome shotgun (WGS) entry which is preliminary data.</text>
</comment>
<feature type="domain" description="Nudix hydrolase" evidence="2">
    <location>
        <begin position="29"/>
        <end position="177"/>
    </location>
</feature>
<evidence type="ECO:0000313" key="3">
    <source>
        <dbReference type="EMBL" id="MBO3116472.1"/>
    </source>
</evidence>
<dbReference type="Gene3D" id="3.90.79.10">
    <property type="entry name" value="Nucleoside Triphosphate Pyrophosphohydrolase"/>
    <property type="match status" value="1"/>
</dbReference>
<evidence type="ECO:0000256" key="1">
    <source>
        <dbReference type="ARBA" id="ARBA00022801"/>
    </source>
</evidence>
<dbReference type="CDD" id="cd04692">
    <property type="entry name" value="NUDIX_Hydrolase"/>
    <property type="match status" value="1"/>
</dbReference>
<gene>
    <name evidence="3" type="ORF">J4050_06920</name>
</gene>
<dbReference type="InterPro" id="IPR000086">
    <property type="entry name" value="NUDIX_hydrolase_dom"/>
</dbReference>